<evidence type="ECO:0000313" key="1">
    <source>
        <dbReference type="EMBL" id="GIG80906.1"/>
    </source>
</evidence>
<gene>
    <name evidence="1" type="ORF">Pka01_40330</name>
</gene>
<reference evidence="1 2" key="1">
    <citation type="submission" date="2021-01" db="EMBL/GenBank/DDBJ databases">
        <title>Whole genome shotgun sequence of Planotetraspora kaengkrachanensis NBRC 104272.</title>
        <authorList>
            <person name="Komaki H."/>
            <person name="Tamura T."/>
        </authorList>
    </citation>
    <scope>NUCLEOTIDE SEQUENCE [LARGE SCALE GENOMIC DNA]</scope>
    <source>
        <strain evidence="1 2">NBRC 104272</strain>
    </source>
</reference>
<dbReference type="EMBL" id="BONV01000017">
    <property type="protein sequence ID" value="GIG80906.1"/>
    <property type="molecule type" value="Genomic_DNA"/>
</dbReference>
<dbReference type="Proteomes" id="UP000630097">
    <property type="component" value="Unassembled WGS sequence"/>
</dbReference>
<organism evidence="1 2">
    <name type="scientific">Planotetraspora kaengkrachanensis</name>
    <dbReference type="NCBI Taxonomy" id="575193"/>
    <lineage>
        <taxon>Bacteria</taxon>
        <taxon>Bacillati</taxon>
        <taxon>Actinomycetota</taxon>
        <taxon>Actinomycetes</taxon>
        <taxon>Streptosporangiales</taxon>
        <taxon>Streptosporangiaceae</taxon>
        <taxon>Planotetraspora</taxon>
    </lineage>
</organism>
<keyword evidence="2" id="KW-1185">Reference proteome</keyword>
<protein>
    <submittedName>
        <fullName evidence="1">Uncharacterized protein</fullName>
    </submittedName>
</protein>
<accession>A0A8J3V630</accession>
<comment type="caution">
    <text evidence="1">The sequence shown here is derived from an EMBL/GenBank/DDBJ whole genome shotgun (WGS) entry which is preliminary data.</text>
</comment>
<sequence>MSDWLHSGPVSPIWPVDRYEVRSIRPNPSFGAADRYASSTAAHEAALRMRDSGLATQIQVIRIEDGVVLFDLAAGVEIPLEAW</sequence>
<proteinExistence type="predicted"/>
<dbReference type="AlphaFoldDB" id="A0A8J3V630"/>
<name>A0A8J3V630_9ACTN</name>
<evidence type="ECO:0000313" key="2">
    <source>
        <dbReference type="Proteomes" id="UP000630097"/>
    </source>
</evidence>